<evidence type="ECO:0000256" key="3">
    <source>
        <dbReference type="SAM" id="MobiDB-lite"/>
    </source>
</evidence>
<protein>
    <submittedName>
        <fullName evidence="4">Uncharacterized protein</fullName>
    </submittedName>
</protein>
<dbReference type="Pfam" id="PF11951">
    <property type="entry name" value="Fungal_trans_2"/>
    <property type="match status" value="1"/>
</dbReference>
<feature type="region of interest" description="Disordered" evidence="3">
    <location>
        <begin position="1"/>
        <end position="26"/>
    </location>
</feature>
<dbReference type="GO" id="GO:0030170">
    <property type="term" value="F:pyridoxal phosphate binding"/>
    <property type="evidence" value="ECO:0007669"/>
    <property type="project" value="InterPro"/>
</dbReference>
<dbReference type="InterPro" id="IPR015422">
    <property type="entry name" value="PyrdxlP-dep_Trfase_small"/>
</dbReference>
<dbReference type="VEuPathDB" id="FungiDB:PV10_02795"/>
<evidence type="ECO:0000313" key="5">
    <source>
        <dbReference type="Proteomes" id="UP000288859"/>
    </source>
</evidence>
<dbReference type="OrthoDB" id="3477330at2759"/>
<evidence type="ECO:0000313" key="4">
    <source>
        <dbReference type="EMBL" id="RVX73444.1"/>
    </source>
</evidence>
<dbReference type="SUPFAM" id="SSF53383">
    <property type="entry name" value="PLP-dependent transferases"/>
    <property type="match status" value="1"/>
</dbReference>
<dbReference type="Gene3D" id="3.40.640.10">
    <property type="entry name" value="Type I PLP-dependent aspartate aminotransferase-like (Major domain)"/>
    <property type="match status" value="1"/>
</dbReference>
<feature type="region of interest" description="Disordered" evidence="3">
    <location>
        <begin position="80"/>
        <end position="110"/>
    </location>
</feature>
<dbReference type="InterPro" id="IPR005814">
    <property type="entry name" value="Aminotrans_3"/>
</dbReference>
<dbReference type="Gene3D" id="3.90.1150.10">
    <property type="entry name" value="Aspartate Aminotransferase, domain 1"/>
    <property type="match status" value="1"/>
</dbReference>
<comment type="cofactor">
    <cofactor evidence="1">
        <name>pyridoxal 5'-phosphate</name>
        <dbReference type="ChEBI" id="CHEBI:597326"/>
    </cofactor>
</comment>
<sequence length="992" mass="109747">MVAHAARKRGEPKVPEDSVSYPLTGTKRTFTPLTWENIPPLSEVKLDKLIDQCDNEYGSEKDRQASSPTADNPFHVFRAISCGPSESHSGSGESAQESPESIQPQTSIVIPDIGSDTDVVESEIDDYSWVPTVAVEEGEEPLPLALQTSPQLDMVTSEHAYLVHHYITRVVPMLTPTHNTKNPWLRYPTIALHNCMLGQTYLLHAMMGHAAIFQGNTEENHVSMHKIGIEFYLKAMAELRKCIDSDRGAIEFVSVLTTMLTFLLIETFQGNSKNWKLHFRAAWKFIQQHRHHKPWDKSEDAWYVTQSFCLLRIQYGTTTSLEDDPELRDPLELSGDPDDLYGTVASNPLFGDTLGSCSLIMESIAEVNRLARVQSREADAQPTAKPLPFRLVRMLTASQEDLEPYTRAGPEYGEVMALGAVATGAKRARGAHLQAYKVATLIYYYQVCERLVPRDLATYVTEVLDCLSTYVDGSDGNPTLWPAFIAGVEAYTDEDKIKVLDLFQITSRTGMRSRVKMLSLLQRIWEIRSLTAMTTGKDPGMKSRSINKMGEYIPNGVSSQPSAEERSQQLKEALQVAKERYAASNPQSQTYYESNTSHMPGGNTRTVIHALPFPLTIARGKDSHLFDVDGHEYLDFLGEYSAGLFGHSCQPIKKAIVEALDNGWNFGGKNLYEMQLAKIVVDRFANIDLVRFCNSGTEANLMALSAALNYTGRSKVLVFLKGYHGSSLSFPELNPKYTMNPSFDFVIAPYNDIPGTDRIIASLPPDSLAAVMVEGMQGAGGCIPGRKDFLLHLREIATKQGALLILDEVMTSRLGYGGLEEKLDLKPDLTTLGKWIGGGMSFGAFGGRKDIMDMFDPRNSKLTHSGTFNNNVVTMAAGIAGCGIFDRAAVDGLNALGETLKQRLSKSIDAKLPSSSESKVFVTGVGSLMNITFAGTDKDALQALFWHHMIERGIYIATRGYIALNLVLEPQHVDAFIAVFEGFLDTYRDCLL</sequence>
<comment type="caution">
    <text evidence="4">The sequence shown here is derived from an EMBL/GenBank/DDBJ whole genome shotgun (WGS) entry which is preliminary data.</text>
</comment>
<dbReference type="CDD" id="cd00610">
    <property type="entry name" value="OAT_like"/>
    <property type="match status" value="1"/>
</dbReference>
<dbReference type="VEuPathDB" id="FungiDB:PV10_03712"/>
<evidence type="ECO:0000256" key="1">
    <source>
        <dbReference type="ARBA" id="ARBA00001933"/>
    </source>
</evidence>
<keyword evidence="2" id="KW-0663">Pyridoxal phosphate</keyword>
<dbReference type="CDD" id="cd12148">
    <property type="entry name" value="fungal_TF_MHR"/>
    <property type="match status" value="1"/>
</dbReference>
<dbReference type="InterPro" id="IPR021858">
    <property type="entry name" value="Fun_TF"/>
</dbReference>
<organism evidence="4 5">
    <name type="scientific">Exophiala mesophila</name>
    <name type="common">Black yeast-like fungus</name>
    <dbReference type="NCBI Taxonomy" id="212818"/>
    <lineage>
        <taxon>Eukaryota</taxon>
        <taxon>Fungi</taxon>
        <taxon>Dikarya</taxon>
        <taxon>Ascomycota</taxon>
        <taxon>Pezizomycotina</taxon>
        <taxon>Eurotiomycetes</taxon>
        <taxon>Chaetothyriomycetidae</taxon>
        <taxon>Chaetothyriales</taxon>
        <taxon>Herpotrichiellaceae</taxon>
        <taxon>Exophiala</taxon>
    </lineage>
</organism>
<gene>
    <name evidence="4" type="ORF">B0A52_03086</name>
</gene>
<dbReference type="PANTHER" id="PTHR43713">
    <property type="entry name" value="GLUTAMATE-1-SEMIALDEHYDE 2,1-AMINOMUTASE"/>
    <property type="match status" value="1"/>
</dbReference>
<feature type="compositionally biased region" description="Polar residues" evidence="3">
    <location>
        <begin position="99"/>
        <end position="108"/>
    </location>
</feature>
<dbReference type="PANTHER" id="PTHR43713:SF3">
    <property type="entry name" value="GLUTAMATE-1-SEMIALDEHYDE 2,1-AMINOMUTASE 1, CHLOROPLASTIC-RELATED"/>
    <property type="match status" value="1"/>
</dbReference>
<dbReference type="InterPro" id="IPR015421">
    <property type="entry name" value="PyrdxlP-dep_Trfase_major"/>
</dbReference>
<dbReference type="Pfam" id="PF00202">
    <property type="entry name" value="Aminotran_3"/>
    <property type="match status" value="1"/>
</dbReference>
<reference evidence="4 5" key="1">
    <citation type="submission" date="2017-03" db="EMBL/GenBank/DDBJ databases">
        <title>Genomes of endolithic fungi from Antarctica.</title>
        <authorList>
            <person name="Coleine C."/>
            <person name="Masonjones S."/>
            <person name="Stajich J.E."/>
        </authorList>
    </citation>
    <scope>NUCLEOTIDE SEQUENCE [LARGE SCALE GENOMIC DNA]</scope>
    <source>
        <strain evidence="4 5">CCFEE 6314</strain>
    </source>
</reference>
<feature type="compositionally biased region" description="Low complexity" evidence="3">
    <location>
        <begin position="81"/>
        <end position="98"/>
    </location>
</feature>
<name>A0A438NCW2_EXOME</name>
<evidence type="ECO:0000256" key="2">
    <source>
        <dbReference type="ARBA" id="ARBA00022898"/>
    </source>
</evidence>
<dbReference type="EMBL" id="NAJM01000008">
    <property type="protein sequence ID" value="RVX73444.1"/>
    <property type="molecule type" value="Genomic_DNA"/>
</dbReference>
<proteinExistence type="predicted"/>
<dbReference type="GO" id="GO:0008483">
    <property type="term" value="F:transaminase activity"/>
    <property type="evidence" value="ECO:0007669"/>
    <property type="project" value="InterPro"/>
</dbReference>
<dbReference type="Proteomes" id="UP000288859">
    <property type="component" value="Unassembled WGS sequence"/>
</dbReference>
<accession>A0A438NCW2</accession>
<dbReference type="AlphaFoldDB" id="A0A438NCW2"/>
<dbReference type="InterPro" id="IPR015424">
    <property type="entry name" value="PyrdxlP-dep_Trfase"/>
</dbReference>